<keyword evidence="4" id="KW-1185">Reference proteome</keyword>
<dbReference type="AlphaFoldDB" id="A0A7G2CLJ6"/>
<protein>
    <submittedName>
        <fullName evidence="3">Leucine-rich repeat/Leucine rich repeat/Leucine Rich repeat, putative</fullName>
    </submittedName>
</protein>
<evidence type="ECO:0000256" key="2">
    <source>
        <dbReference type="ARBA" id="ARBA00022737"/>
    </source>
</evidence>
<evidence type="ECO:0000313" key="4">
    <source>
        <dbReference type="Proteomes" id="UP000515908"/>
    </source>
</evidence>
<reference evidence="3 4" key="1">
    <citation type="submission" date="2020-08" db="EMBL/GenBank/DDBJ databases">
        <authorList>
            <person name="Newling K."/>
            <person name="Davey J."/>
            <person name="Forrester S."/>
        </authorList>
    </citation>
    <scope>NUCLEOTIDE SEQUENCE [LARGE SCALE GENOMIC DNA]</scope>
    <source>
        <strain evidence="4">Crithidia deanei Carvalho (ATCC PRA-265)</strain>
    </source>
</reference>
<accession>A0A7G2CLJ6</accession>
<keyword evidence="1" id="KW-0433">Leucine-rich repeat</keyword>
<dbReference type="Proteomes" id="UP000515908">
    <property type="component" value="Chromosome 15"/>
</dbReference>
<dbReference type="SMART" id="SM00369">
    <property type="entry name" value="LRR_TYP"/>
    <property type="match status" value="9"/>
</dbReference>
<dbReference type="InterPro" id="IPR050836">
    <property type="entry name" value="SDS22/Internalin_LRR"/>
</dbReference>
<dbReference type="Pfam" id="PF13855">
    <property type="entry name" value="LRR_8"/>
    <property type="match status" value="1"/>
</dbReference>
<dbReference type="SUPFAM" id="SSF52075">
    <property type="entry name" value="Outer arm dynein light chain 1"/>
    <property type="match status" value="1"/>
</dbReference>
<evidence type="ECO:0000313" key="3">
    <source>
        <dbReference type="EMBL" id="CAD2219937.1"/>
    </source>
</evidence>
<dbReference type="InterPro" id="IPR001611">
    <property type="entry name" value="Leu-rich_rpt"/>
</dbReference>
<proteinExistence type="predicted"/>
<dbReference type="PANTHER" id="PTHR46652:SF3">
    <property type="entry name" value="LEUCINE-RICH REPEAT-CONTAINING PROTEIN 9"/>
    <property type="match status" value="1"/>
</dbReference>
<sequence>MFVLYMVNTIEELDSVAVSEEQRTAANQLFEKKCIYYSARINSAEKYYNVLWTKLAQAVRERSKTTHAAMGELTDCLRPIAAELEERKCYGSGSLFPAEGEFTTENLEKVKSSLQRAIGTREVEMQNLHNRCTDVYRQTHPLQTCYTARMALELQTGGSVRLEEGSPALDKWYQQAVEAVTAQFDADRFKKYNIERMECDKVYSFVNHGLQLRFDHTAAGLNIDLASEEMLQNFACLCVPSPADPDLEEPVVLHLLGSGFQPSLQGDKKVEEHLRLADTSVGFPLCNSLFVAQGARLEELKRSKTSVNGMRGKVVLCRAYIGSCEEEKSTTTDLLGDTFRKENFPSHILSVCKKGVKEEAAWHVLDRSLVIPEFLVEFRYVEAGATPPVSVSDVDVFQQLMTEQLSDIPQEEWMDLRHYATPLLDALLWCGEENIFDQMSSEETSASCEMAEPHVAAARTALSAMEINGPFSSSVLAQYTEGVKSTVEQLSHVFLFDRKITEFPKGLDVRLPSLVTLDLARNKISSLNWTALCDLAPNLTHFCVADNDLKSLVLEAAVFEKLASLNISSNLIDSLEAFSFFDEHFPVLESLHVEDNPVLSRCEKGELALFAKLQKSIDGTLKEVNGYKWYLESQQSRPRELLQRTFDMSETSVETGDAVTPITIQYIALIAYNLAMSGSAHYNYDAYSLQQEMVPVRFFEYAVSTIEAMEKSERNKTMVSTIIKAIQTDLTMANPSRPRSSSMSMHSPTSAKNVWRSSLDLVNTFCLPNSLLDQMECVASLKNLQYVCLSHNCIADMTPVLQLSKVKYMDLQGNCIRHIPDLGGLTCLEVLNLSFNEISTVQTMGDVPHLQTLNVNGNKIDTIDGCGDIMMRLKELHIAFNQLSTPAEFYGMRESTTLIVLDVTGNPMNVTEGQTEVRLYFLFHFKNLKLLNGLPIALAEVQKAAGEFAGRMSSDLLSERANTPQQEWASLKDLDLSRCALKEAAMLTQFPALNVLILHHNSFASLDTLPAFRNLKALNLAFNRLGSSPLSNTPIGQALSKLPVLESLSLESNLITDLTRHELNLPSLLFLNLRGNEIQNLDRSLDRLPALHELLLDRNKLKTFGPNAFNGTPRLTVLSASENTLRSIEGVSRLSKLKSLDISLNRIADTNALLVELENSSVSALNCQGNPVARKAQYRYTVVGGLPSLKVLDKQNVSQAERENAVVTQTVVPEYVVPANIVMDLSDGIGGLGISPLPSAQMRLMPMQAGPPPGRGRGRGARRM</sequence>
<dbReference type="SUPFAM" id="SSF52058">
    <property type="entry name" value="L domain-like"/>
    <property type="match status" value="2"/>
</dbReference>
<name>A0A7G2CLJ6_9TRYP</name>
<gene>
    <name evidence="3" type="ORF">ADEAN_000745100</name>
</gene>
<dbReference type="EMBL" id="LR877159">
    <property type="protein sequence ID" value="CAD2219937.1"/>
    <property type="molecule type" value="Genomic_DNA"/>
</dbReference>
<keyword evidence="2" id="KW-0677">Repeat</keyword>
<dbReference type="PROSITE" id="PS51450">
    <property type="entry name" value="LRR"/>
    <property type="match status" value="4"/>
</dbReference>
<dbReference type="InterPro" id="IPR003591">
    <property type="entry name" value="Leu-rich_rpt_typical-subtyp"/>
</dbReference>
<dbReference type="SMART" id="SM00365">
    <property type="entry name" value="LRR_SD22"/>
    <property type="match status" value="5"/>
</dbReference>
<dbReference type="Gene3D" id="3.80.10.10">
    <property type="entry name" value="Ribonuclease Inhibitor"/>
    <property type="match status" value="4"/>
</dbReference>
<dbReference type="Pfam" id="PF14580">
    <property type="entry name" value="LRR_9"/>
    <property type="match status" value="1"/>
</dbReference>
<evidence type="ECO:0000256" key="1">
    <source>
        <dbReference type="ARBA" id="ARBA00022614"/>
    </source>
</evidence>
<dbReference type="VEuPathDB" id="TriTrypDB:ADEAN_000745100"/>
<dbReference type="InterPro" id="IPR032675">
    <property type="entry name" value="LRR_dom_sf"/>
</dbReference>
<organism evidence="3 4">
    <name type="scientific">Angomonas deanei</name>
    <dbReference type="NCBI Taxonomy" id="59799"/>
    <lineage>
        <taxon>Eukaryota</taxon>
        <taxon>Discoba</taxon>
        <taxon>Euglenozoa</taxon>
        <taxon>Kinetoplastea</taxon>
        <taxon>Metakinetoplastina</taxon>
        <taxon>Trypanosomatida</taxon>
        <taxon>Trypanosomatidae</taxon>
        <taxon>Strigomonadinae</taxon>
        <taxon>Angomonas</taxon>
    </lineage>
</organism>
<dbReference type="PANTHER" id="PTHR46652">
    <property type="entry name" value="LEUCINE-RICH REPEAT AND IQ DOMAIN-CONTAINING PROTEIN 1-RELATED"/>
    <property type="match status" value="1"/>
</dbReference>